<sequence length="153" mass="17636">HFEAGEAINTVPSHGYLEGTIRTYDTENLAIVKHQMHKIAKSVQLLFNVECEVKFEEGYPPTMNHPQLRQAVENAIKGANLEIVEKKLPFLFGEDFSFYGQQLAPSYFVFVGIQNNENGFVTVLHTAHLNFDEKILIDFVNYYEHLLRNYNEV</sequence>
<dbReference type="InterPro" id="IPR017439">
    <property type="entry name" value="Amidohydrolase"/>
</dbReference>
<dbReference type="EMBL" id="PGWZ01000107">
    <property type="protein sequence ID" value="PPJ79222.1"/>
    <property type="molecule type" value="Genomic_DNA"/>
</dbReference>
<accession>A0A7Z1N8R6</accession>
<keyword evidence="1" id="KW-0378">Hydrolase</keyword>
<proteinExistence type="predicted"/>
<dbReference type="GO" id="GO:0016787">
    <property type="term" value="F:hydrolase activity"/>
    <property type="evidence" value="ECO:0007669"/>
    <property type="project" value="UniProtKB-KW"/>
</dbReference>
<evidence type="ECO:0000313" key="2">
    <source>
        <dbReference type="Proteomes" id="UP000238775"/>
    </source>
</evidence>
<organism evidence="1 2">
    <name type="scientific">Staphylococcus aureus</name>
    <dbReference type="NCBI Taxonomy" id="1280"/>
    <lineage>
        <taxon>Bacteria</taxon>
        <taxon>Bacillati</taxon>
        <taxon>Bacillota</taxon>
        <taxon>Bacilli</taxon>
        <taxon>Bacillales</taxon>
        <taxon>Staphylococcaceae</taxon>
        <taxon>Staphylococcus</taxon>
    </lineage>
</organism>
<dbReference type="Gene3D" id="3.40.630.10">
    <property type="entry name" value="Zn peptidases"/>
    <property type="match status" value="1"/>
</dbReference>
<dbReference type="SUPFAM" id="SSF55031">
    <property type="entry name" value="Bacterial exopeptidase dimerisation domain"/>
    <property type="match status" value="1"/>
</dbReference>
<dbReference type="Proteomes" id="UP000238775">
    <property type="component" value="Unassembled WGS sequence"/>
</dbReference>
<evidence type="ECO:0000313" key="1">
    <source>
        <dbReference type="EMBL" id="PPJ79222.1"/>
    </source>
</evidence>
<dbReference type="PANTHER" id="PTHR11014:SF63">
    <property type="entry name" value="METALLOPEPTIDASE, PUTATIVE (AFU_ORTHOLOGUE AFUA_6G09600)-RELATED"/>
    <property type="match status" value="1"/>
</dbReference>
<dbReference type="PANTHER" id="PTHR11014">
    <property type="entry name" value="PEPTIDASE M20 FAMILY MEMBER"/>
    <property type="match status" value="1"/>
</dbReference>
<feature type="non-terminal residue" evidence="1">
    <location>
        <position position="1"/>
    </location>
</feature>
<dbReference type="Pfam" id="PF01546">
    <property type="entry name" value="Peptidase_M20"/>
    <property type="match status" value="1"/>
</dbReference>
<dbReference type="InterPro" id="IPR002933">
    <property type="entry name" value="Peptidase_M20"/>
</dbReference>
<reference evidence="1 2" key="1">
    <citation type="submission" date="2017-11" db="EMBL/GenBank/DDBJ databases">
        <authorList>
            <person name="Founou R.C."/>
            <person name="Founou L."/>
            <person name="Allam M."/>
            <person name="Ismail A."/>
            <person name="Essack S.Y."/>
        </authorList>
    </citation>
    <scope>NUCLEOTIDE SEQUENCE [LARGE SCALE GENOMIC DNA]</scope>
    <source>
        <strain evidence="1 2">G703N2B1</strain>
    </source>
</reference>
<dbReference type="SUPFAM" id="SSF53187">
    <property type="entry name" value="Zn-dependent exopeptidases"/>
    <property type="match status" value="1"/>
</dbReference>
<comment type="caution">
    <text evidence="1">The sequence shown here is derived from an EMBL/GenBank/DDBJ whole genome shotgun (WGS) entry which is preliminary data.</text>
</comment>
<name>A0A7Z1N8R6_STAAU</name>
<dbReference type="InterPro" id="IPR036264">
    <property type="entry name" value="Bact_exopeptidase_dim_dom"/>
</dbReference>
<dbReference type="AlphaFoldDB" id="A0A7Z1N8R6"/>
<dbReference type="RefSeq" id="WP_154700516.1">
    <property type="nucleotide sequence ID" value="NZ_PGWZ01000107.1"/>
</dbReference>
<protein>
    <submittedName>
        <fullName evidence="1">Hydrolase</fullName>
    </submittedName>
</protein>
<gene>
    <name evidence="1" type="ORF">CV021_00575</name>
</gene>